<evidence type="ECO:0000313" key="2">
    <source>
        <dbReference type="Proteomes" id="UP001221597"/>
    </source>
</evidence>
<dbReference type="EMBL" id="CP121671">
    <property type="protein sequence ID" value="WFT74914.1"/>
    <property type="molecule type" value="Genomic_DNA"/>
</dbReference>
<name>A0ABY8J031_9BACI</name>
<dbReference type="InterPro" id="IPR024992">
    <property type="entry name" value="DUF3891"/>
</dbReference>
<gene>
    <name evidence="1" type="ORF">P9989_00300</name>
</gene>
<organism evidence="1 2">
    <name type="scientific">Halobacillus naozhouensis</name>
    <dbReference type="NCBI Taxonomy" id="554880"/>
    <lineage>
        <taxon>Bacteria</taxon>
        <taxon>Bacillati</taxon>
        <taxon>Bacillota</taxon>
        <taxon>Bacilli</taxon>
        <taxon>Bacillales</taxon>
        <taxon>Bacillaceae</taxon>
        <taxon>Halobacillus</taxon>
    </lineage>
</organism>
<keyword evidence="2" id="KW-1185">Reference proteome</keyword>
<protein>
    <submittedName>
        <fullName evidence="1">DUF3891 family protein</fullName>
    </submittedName>
</protein>
<dbReference type="RefSeq" id="WP_283076906.1">
    <property type="nucleotide sequence ID" value="NZ_CP121671.1"/>
</dbReference>
<dbReference type="Pfam" id="PF13030">
    <property type="entry name" value="DUF3891"/>
    <property type="match status" value="1"/>
</dbReference>
<accession>A0ABY8J031</accession>
<reference evidence="1 2" key="1">
    <citation type="submission" date="2023-04" db="EMBL/GenBank/DDBJ databases">
        <title>Genome sequence of Halobacillus naozhouensis KACC 21980.</title>
        <authorList>
            <person name="Kim S."/>
            <person name="Heo J."/>
            <person name="Kwon S.-W."/>
        </authorList>
    </citation>
    <scope>NUCLEOTIDE SEQUENCE [LARGE SCALE GENOMIC DNA]</scope>
    <source>
        <strain evidence="1 2">KCTC 13234</strain>
    </source>
</reference>
<dbReference type="Proteomes" id="UP001221597">
    <property type="component" value="Chromosome"/>
</dbReference>
<evidence type="ECO:0000313" key="1">
    <source>
        <dbReference type="EMBL" id="WFT74914.1"/>
    </source>
</evidence>
<proteinExistence type="predicted"/>
<sequence>MIVQQQGNQFLMMKQHDHAQISGELALQWKQKYLLRSKLREEADWAIGQHDRAWIPLDERPTWNEEKQQPYTFIDYPLEEKLAAYQRGIEEVAVESKYAGMLCSLHYQSFFSKDSEDQRIHAFIDNEERRREQLREAMKVEVPKDLYHTHFERLQFCDDLSLYICMQEPGVSKANELSWFKDGFRQSFDIAPDGIMPYWQDKEHVVLDPFPFETTFQVAIPYRIVQRKGIEGVGLRNAFDQAQLCERTVTFVPSL</sequence>